<dbReference type="GO" id="GO:0032259">
    <property type="term" value="P:methylation"/>
    <property type="evidence" value="ECO:0007669"/>
    <property type="project" value="UniProtKB-KW"/>
</dbReference>
<dbReference type="Gene3D" id="3.40.50.720">
    <property type="entry name" value="NAD(P)-binding Rossmann-like Domain"/>
    <property type="match status" value="1"/>
</dbReference>
<dbReference type="SUPFAM" id="SSF53335">
    <property type="entry name" value="S-adenosyl-L-methionine-dependent methyltransferases"/>
    <property type="match status" value="2"/>
</dbReference>
<evidence type="ECO:0000313" key="2">
    <source>
        <dbReference type="Proteomes" id="UP001160519"/>
    </source>
</evidence>
<evidence type="ECO:0000313" key="1">
    <source>
        <dbReference type="EMBL" id="MDI1231805.1"/>
    </source>
</evidence>
<keyword evidence="2" id="KW-1185">Reference proteome</keyword>
<dbReference type="Gene3D" id="3.40.50.150">
    <property type="entry name" value="Vaccinia Virus protein VP39"/>
    <property type="match status" value="1"/>
</dbReference>
<organism evidence="1 2">
    <name type="scientific">Candidatus Methylobacter titanis</name>
    <dbReference type="NCBI Taxonomy" id="3053457"/>
    <lineage>
        <taxon>Bacteria</taxon>
        <taxon>Pseudomonadati</taxon>
        <taxon>Pseudomonadota</taxon>
        <taxon>Gammaproteobacteria</taxon>
        <taxon>Methylococcales</taxon>
        <taxon>Methylococcaceae</taxon>
        <taxon>Methylobacter</taxon>
    </lineage>
</organism>
<dbReference type="InterPro" id="IPR029063">
    <property type="entry name" value="SAM-dependent_MTases_sf"/>
</dbReference>
<dbReference type="EMBL" id="JAQSDF010000043">
    <property type="protein sequence ID" value="MDI1231805.1"/>
    <property type="molecule type" value="Genomic_DNA"/>
</dbReference>
<dbReference type="CDD" id="cd02440">
    <property type="entry name" value="AdoMet_MTases"/>
    <property type="match status" value="1"/>
</dbReference>
<dbReference type="Pfam" id="PF13489">
    <property type="entry name" value="Methyltransf_23"/>
    <property type="match status" value="1"/>
</dbReference>
<dbReference type="AlphaFoldDB" id="A0AA43TQF3"/>
<protein>
    <submittedName>
        <fullName evidence="1">Class I SAM-dependent methyltransferase</fullName>
    </submittedName>
</protein>
<proteinExistence type="predicted"/>
<accession>A0AA43TQF3</accession>
<gene>
    <name evidence="1" type="ORF">PSU93_11710</name>
</gene>
<comment type="caution">
    <text evidence="1">The sequence shown here is derived from an EMBL/GenBank/DDBJ whole genome shotgun (WGS) entry which is preliminary data.</text>
</comment>
<keyword evidence="1" id="KW-0808">Transferase</keyword>
<dbReference type="GO" id="GO:0008168">
    <property type="term" value="F:methyltransferase activity"/>
    <property type="evidence" value="ECO:0007669"/>
    <property type="project" value="UniProtKB-KW"/>
</dbReference>
<reference evidence="1" key="1">
    <citation type="submission" date="2023-01" db="EMBL/GenBank/DDBJ databases">
        <title>Biogeochemical cycle of methane in antarctic sediments.</title>
        <authorList>
            <person name="Roldan D.M."/>
            <person name="Menes R.J."/>
        </authorList>
    </citation>
    <scope>NUCLEOTIDE SEQUENCE [LARGE SCALE GENOMIC DNA]</scope>
    <source>
        <strain evidence="1">K-2018 MAG008</strain>
    </source>
</reference>
<sequence length="414" mass="46867">MKNKSLNLPWAKINSFTGNHTSPALTTYRPCPICGGLHSRTLLVFDDFQFYSDSAEQPKRTQIREVQCQSCHAVYLNPCYTNTGFDYLFAEAGQSYGSTDGRPQEQIDWMVTRGLLDDDKVFLDAGCYDGRFLSGLPKSIRRIGVDIDAPAITRGQERYGSDGVELIHGAFETFQCPVAPDVISMFHVLEHLANPVEVLCHLRSISHDETRLIVEVPILEYGKNNDINGFLSAQHMTHFSAHSLGKLMARTGWEILERQQMPDYNGHRILVKPGESSDKVMGDVSDRTRVSEYFENWYRNQAEVARKIESWPRASRIVIWGGGMHSEFLYQVTPLFQQDLQCEYIVVDSDPLKQGKSWRGLPILNPDVIQDVDWDDCLLVISSYGGQEAIARAAVNLNVPDSVISRLYDFVKVY</sequence>
<name>A0AA43TQF3_9GAMM</name>
<keyword evidence="1" id="KW-0489">Methyltransferase</keyword>
<dbReference type="PANTHER" id="PTHR43861">
    <property type="entry name" value="TRANS-ACONITATE 2-METHYLTRANSFERASE-RELATED"/>
    <property type="match status" value="1"/>
</dbReference>
<dbReference type="Proteomes" id="UP001160519">
    <property type="component" value="Unassembled WGS sequence"/>
</dbReference>